<evidence type="ECO:0000256" key="6">
    <source>
        <dbReference type="ARBA" id="ARBA00022898"/>
    </source>
</evidence>
<name>A0ABD3SG14_9STRA</name>
<dbReference type="InterPro" id="IPR036038">
    <property type="entry name" value="Aminotransferase-like"/>
</dbReference>
<keyword evidence="5" id="KW-0808">Transferase</keyword>
<dbReference type="SUPFAM" id="SSF56752">
    <property type="entry name" value="D-aminoacid aminotransferase-like PLP-dependent enzymes"/>
    <property type="match status" value="1"/>
</dbReference>
<evidence type="ECO:0000256" key="8">
    <source>
        <dbReference type="PIRSR" id="PIRSR006468-1"/>
    </source>
</evidence>
<protein>
    <recommendedName>
        <fullName evidence="11">Branched-chain-amino-acid transaminase</fullName>
    </recommendedName>
</protein>
<dbReference type="InterPro" id="IPR043131">
    <property type="entry name" value="BCAT-like_N"/>
</dbReference>
<dbReference type="GO" id="GO:0008652">
    <property type="term" value="P:amino acid biosynthetic process"/>
    <property type="evidence" value="ECO:0007669"/>
    <property type="project" value="UniProtKB-KW"/>
</dbReference>
<evidence type="ECO:0000313" key="9">
    <source>
        <dbReference type="EMBL" id="KAL3823494.1"/>
    </source>
</evidence>
<dbReference type="InterPro" id="IPR043132">
    <property type="entry name" value="BCAT-like_C"/>
</dbReference>
<dbReference type="Gene3D" id="3.30.470.10">
    <property type="match status" value="1"/>
</dbReference>
<dbReference type="NCBIfam" id="NF009897">
    <property type="entry name" value="PRK13357.1"/>
    <property type="match status" value="1"/>
</dbReference>
<dbReference type="Gene3D" id="3.20.10.10">
    <property type="entry name" value="D-amino Acid Aminotransferase, subunit A, domain 2"/>
    <property type="match status" value="1"/>
</dbReference>
<evidence type="ECO:0000256" key="3">
    <source>
        <dbReference type="ARBA" id="ARBA00022576"/>
    </source>
</evidence>
<dbReference type="PANTHER" id="PTHR11825:SF44">
    <property type="entry name" value="BRANCHED-CHAIN-AMINO-ACID AMINOTRANSFERASE"/>
    <property type="match status" value="1"/>
</dbReference>
<comment type="similarity">
    <text evidence="2">Belongs to the class-IV pyridoxal-phosphate-dependent aminotransferase family.</text>
</comment>
<dbReference type="InterPro" id="IPR005786">
    <property type="entry name" value="B_amino_transII"/>
</dbReference>
<keyword evidence="6" id="KW-0663">Pyridoxal phosphate</keyword>
<dbReference type="GO" id="GO:0009082">
    <property type="term" value="P:branched-chain amino acid biosynthetic process"/>
    <property type="evidence" value="ECO:0007669"/>
    <property type="project" value="UniProtKB-KW"/>
</dbReference>
<dbReference type="GO" id="GO:0008483">
    <property type="term" value="F:transaminase activity"/>
    <property type="evidence" value="ECO:0007669"/>
    <property type="project" value="UniProtKB-KW"/>
</dbReference>
<evidence type="ECO:0000256" key="5">
    <source>
        <dbReference type="ARBA" id="ARBA00022679"/>
    </source>
</evidence>
<dbReference type="Proteomes" id="UP001530377">
    <property type="component" value="Unassembled WGS sequence"/>
</dbReference>
<dbReference type="PANTHER" id="PTHR11825">
    <property type="entry name" value="SUBGROUP IIII AMINOTRANSFERASE"/>
    <property type="match status" value="1"/>
</dbReference>
<dbReference type="InterPro" id="IPR033939">
    <property type="entry name" value="BCAT_family"/>
</dbReference>
<evidence type="ECO:0000256" key="1">
    <source>
        <dbReference type="ARBA" id="ARBA00001933"/>
    </source>
</evidence>
<feature type="modified residue" description="N6-(pyridoxal phosphate)lysine" evidence="8">
    <location>
        <position position="184"/>
    </location>
</feature>
<comment type="caution">
    <text evidence="9">The sequence shown here is derived from an EMBL/GenBank/DDBJ whole genome shotgun (WGS) entry which is preliminary data.</text>
</comment>
<keyword evidence="3" id="KW-0032">Aminotransferase</keyword>
<dbReference type="EMBL" id="JALLPB020000036">
    <property type="protein sequence ID" value="KAL3823494.1"/>
    <property type="molecule type" value="Genomic_DNA"/>
</dbReference>
<dbReference type="PIRSF" id="PIRSF006468">
    <property type="entry name" value="BCAT1"/>
    <property type="match status" value="1"/>
</dbReference>
<dbReference type="InterPro" id="IPR001544">
    <property type="entry name" value="Aminotrans_IV"/>
</dbReference>
<evidence type="ECO:0000313" key="10">
    <source>
        <dbReference type="Proteomes" id="UP001530377"/>
    </source>
</evidence>
<evidence type="ECO:0000256" key="4">
    <source>
        <dbReference type="ARBA" id="ARBA00022605"/>
    </source>
</evidence>
<proteinExistence type="inferred from homology"/>
<evidence type="ECO:0000256" key="7">
    <source>
        <dbReference type="ARBA" id="ARBA00023304"/>
    </source>
</evidence>
<comment type="cofactor">
    <cofactor evidence="1">
        <name>pyridoxal 5'-phosphate</name>
        <dbReference type="ChEBI" id="CHEBI:597326"/>
    </cofactor>
</comment>
<keyword evidence="10" id="KW-1185">Reference proteome</keyword>
<gene>
    <name evidence="9" type="ORF">ACHAXA_010816</name>
</gene>
<dbReference type="NCBIfam" id="TIGR01123">
    <property type="entry name" value="ilvE_II"/>
    <property type="match status" value="1"/>
</dbReference>
<reference evidence="9 10" key="1">
    <citation type="submission" date="2024-10" db="EMBL/GenBank/DDBJ databases">
        <title>Updated reference genomes for cyclostephanoid diatoms.</title>
        <authorList>
            <person name="Roberts W.R."/>
            <person name="Alverson A.J."/>
        </authorList>
    </citation>
    <scope>NUCLEOTIDE SEQUENCE [LARGE SCALE GENOMIC DNA]</scope>
    <source>
        <strain evidence="9 10">AJA228-03</strain>
    </source>
</reference>
<keyword evidence="4" id="KW-0028">Amino-acid biosynthesis</keyword>
<evidence type="ECO:0008006" key="11">
    <source>
        <dbReference type="Google" id="ProtNLM"/>
    </source>
</evidence>
<dbReference type="CDD" id="cd01557">
    <property type="entry name" value="BCAT_beta_family"/>
    <property type="match status" value="1"/>
</dbReference>
<dbReference type="Pfam" id="PF01063">
    <property type="entry name" value="Aminotran_4"/>
    <property type="match status" value="1"/>
</dbReference>
<keyword evidence="7" id="KW-0100">Branched-chain amino acid biosynthesis</keyword>
<dbReference type="AlphaFoldDB" id="A0ABD3SG14"/>
<evidence type="ECO:0000256" key="2">
    <source>
        <dbReference type="ARBA" id="ARBA00009320"/>
    </source>
</evidence>
<accession>A0ABD3SG14</accession>
<sequence length="353" mass="38831">MLTIAYDGKVGGWQTPKIVPYGDISLSPAASSLHYGMQCFEGMKAYRALTGGDGRDGKGEGDVVEEDDLRLFRPDRNMNRLKDSMRRLGMPGYDFDGGEVIECIKELVRLDRDWIPSGRGYSLYLRPTVISTHPYLGLSPPESLLLYVITSPVGPYYATGFDPVRLTTDTPYVRAWPGGSGSSKIGGNYGPTMMPGAEAHGRGYSQILWTFGEEEHVTEVGAMNVFFLLEKGGADGKGRRRRELVTPPLTRGDILPGVTRQSILELAERWDEFDVVERSITMSEIRKASCDGRLLEAFGAGTAAVVTPISHIQYRGEDIIVPAPGELAMRLFDDLVDIQYGVVEGPEGWSVRI</sequence>
<organism evidence="9 10">
    <name type="scientific">Cyclostephanos tholiformis</name>
    <dbReference type="NCBI Taxonomy" id="382380"/>
    <lineage>
        <taxon>Eukaryota</taxon>
        <taxon>Sar</taxon>
        <taxon>Stramenopiles</taxon>
        <taxon>Ochrophyta</taxon>
        <taxon>Bacillariophyta</taxon>
        <taxon>Coscinodiscophyceae</taxon>
        <taxon>Thalassiosirophycidae</taxon>
        <taxon>Stephanodiscales</taxon>
        <taxon>Stephanodiscaceae</taxon>
        <taxon>Cyclostephanos</taxon>
    </lineage>
</organism>